<name>A0A415QFC9_9BACT</name>
<evidence type="ECO:0000256" key="1">
    <source>
        <dbReference type="ARBA" id="ARBA00008857"/>
    </source>
</evidence>
<evidence type="ECO:0000256" key="2">
    <source>
        <dbReference type="ARBA" id="ARBA00023125"/>
    </source>
</evidence>
<accession>A0A415QFC9</accession>
<keyword evidence="2" id="KW-0238">DNA-binding</keyword>
<dbReference type="Pfam" id="PF13102">
    <property type="entry name" value="Phage_int_SAM_5"/>
    <property type="match status" value="1"/>
</dbReference>
<sequence>MADYSISTCIRNDKPLKRNNKYPVYLRVRVYNRETKVPTNIEVDKNGWDIKRREPKDKSLKIVLSKKILGLESYLNNCMASDTELSIELVKDFFATKKHVTPKQDSFYDYYLAYVERRKKDLNKETIRVYMTTYNVLKAFKPKLRLSDINLSLIEGFDEYMRVTNGNADGGRYPKHKNLKTVLLDMQKHDIPVKNPYPLFKMPQPNVKEVYLDKEELDAFRKMYVQLPEGTTLFKSLEMYLFSCYCGLRISDVVTLKWSEVDLENGLIVKMQVKTKEEVKAPIFEYTRALLLKKSNSGKLLGTDGYVFGDSCIQVINRRLKELAEMAGVDKHITFHSSRHTFATLLVMDGVSIYKIQKFLGHKSVGMTERYLKYDLKMAQVNMEQIDTFG</sequence>
<dbReference type="Pfam" id="PF00589">
    <property type="entry name" value="Phage_integrase"/>
    <property type="match status" value="1"/>
</dbReference>
<gene>
    <name evidence="5" type="ORF">DWZ68_13280</name>
</gene>
<dbReference type="Pfam" id="PF17293">
    <property type="entry name" value="Arm-DNA-bind_5"/>
    <property type="match status" value="1"/>
</dbReference>
<dbReference type="CDD" id="cd01185">
    <property type="entry name" value="INTN1_C_like"/>
    <property type="match status" value="1"/>
</dbReference>
<dbReference type="InterPro" id="IPR011010">
    <property type="entry name" value="DNA_brk_join_enz"/>
</dbReference>
<dbReference type="InterPro" id="IPR035386">
    <property type="entry name" value="Arm-DNA-bind_5"/>
</dbReference>
<organism evidence="5 6">
    <name type="scientific">Butyricimonas virosa</name>
    <dbReference type="NCBI Taxonomy" id="544645"/>
    <lineage>
        <taxon>Bacteria</taxon>
        <taxon>Pseudomonadati</taxon>
        <taxon>Bacteroidota</taxon>
        <taxon>Bacteroidia</taxon>
        <taxon>Bacteroidales</taxon>
        <taxon>Odoribacteraceae</taxon>
        <taxon>Butyricimonas</taxon>
    </lineage>
</organism>
<dbReference type="Gene3D" id="1.10.150.130">
    <property type="match status" value="1"/>
</dbReference>
<dbReference type="PANTHER" id="PTHR30349:SF64">
    <property type="entry name" value="PROPHAGE INTEGRASE INTD-RELATED"/>
    <property type="match status" value="1"/>
</dbReference>
<evidence type="ECO:0000313" key="5">
    <source>
        <dbReference type="EMBL" id="RHM41587.1"/>
    </source>
</evidence>
<evidence type="ECO:0000259" key="4">
    <source>
        <dbReference type="PROSITE" id="PS51898"/>
    </source>
</evidence>
<evidence type="ECO:0000256" key="3">
    <source>
        <dbReference type="ARBA" id="ARBA00023172"/>
    </source>
</evidence>
<comment type="caution">
    <text evidence="5">The sequence shown here is derived from an EMBL/GenBank/DDBJ whole genome shotgun (WGS) entry which is preliminary data.</text>
</comment>
<dbReference type="InterPro" id="IPR010998">
    <property type="entry name" value="Integrase_recombinase_N"/>
</dbReference>
<dbReference type="PROSITE" id="PS51898">
    <property type="entry name" value="TYR_RECOMBINASE"/>
    <property type="match status" value="1"/>
</dbReference>
<dbReference type="InterPro" id="IPR025269">
    <property type="entry name" value="SAM-like_dom"/>
</dbReference>
<dbReference type="PANTHER" id="PTHR30349">
    <property type="entry name" value="PHAGE INTEGRASE-RELATED"/>
    <property type="match status" value="1"/>
</dbReference>
<dbReference type="EMBL" id="QRPV01000019">
    <property type="protein sequence ID" value="RHM41587.1"/>
    <property type="molecule type" value="Genomic_DNA"/>
</dbReference>
<dbReference type="GO" id="GO:0003677">
    <property type="term" value="F:DNA binding"/>
    <property type="evidence" value="ECO:0007669"/>
    <property type="project" value="UniProtKB-KW"/>
</dbReference>
<dbReference type="GO" id="GO:0015074">
    <property type="term" value="P:DNA integration"/>
    <property type="evidence" value="ECO:0007669"/>
    <property type="project" value="InterPro"/>
</dbReference>
<keyword evidence="3" id="KW-0233">DNA recombination</keyword>
<dbReference type="RefSeq" id="WP_118450538.1">
    <property type="nucleotide sequence ID" value="NZ_CABJDM010000019.1"/>
</dbReference>
<dbReference type="InterPro" id="IPR002104">
    <property type="entry name" value="Integrase_catalytic"/>
</dbReference>
<dbReference type="SUPFAM" id="SSF56349">
    <property type="entry name" value="DNA breaking-rejoining enzymes"/>
    <property type="match status" value="1"/>
</dbReference>
<comment type="similarity">
    <text evidence="1">Belongs to the 'phage' integrase family.</text>
</comment>
<feature type="domain" description="Tyr recombinase" evidence="4">
    <location>
        <begin position="207"/>
        <end position="387"/>
    </location>
</feature>
<dbReference type="AlphaFoldDB" id="A0A415QFC9"/>
<evidence type="ECO:0000313" key="6">
    <source>
        <dbReference type="Proteomes" id="UP000286038"/>
    </source>
</evidence>
<proteinExistence type="inferred from homology"/>
<reference evidence="5 6" key="1">
    <citation type="submission" date="2018-08" db="EMBL/GenBank/DDBJ databases">
        <title>A genome reference for cultivated species of the human gut microbiota.</title>
        <authorList>
            <person name="Zou Y."/>
            <person name="Xue W."/>
            <person name="Luo G."/>
        </authorList>
    </citation>
    <scope>NUCLEOTIDE SEQUENCE [LARGE SCALE GENOMIC DNA]</scope>
    <source>
        <strain evidence="5 6">AF34-33</strain>
    </source>
</reference>
<dbReference type="InterPro" id="IPR013762">
    <property type="entry name" value="Integrase-like_cat_sf"/>
</dbReference>
<protein>
    <submittedName>
        <fullName evidence="5">Site-specific integrase</fullName>
    </submittedName>
</protein>
<dbReference type="InterPro" id="IPR050090">
    <property type="entry name" value="Tyrosine_recombinase_XerCD"/>
</dbReference>
<dbReference type="Proteomes" id="UP000286038">
    <property type="component" value="Unassembled WGS sequence"/>
</dbReference>
<dbReference type="GO" id="GO:0006310">
    <property type="term" value="P:DNA recombination"/>
    <property type="evidence" value="ECO:0007669"/>
    <property type="project" value="UniProtKB-KW"/>
</dbReference>
<dbReference type="Gene3D" id="1.10.443.10">
    <property type="entry name" value="Intergrase catalytic core"/>
    <property type="match status" value="1"/>
</dbReference>